<dbReference type="AlphaFoldDB" id="A0AAU1UKU6"/>
<gene>
    <name evidence="2" type="ORF">OHU69_46660</name>
</gene>
<feature type="transmembrane region" description="Helical" evidence="1">
    <location>
        <begin position="12"/>
        <end position="34"/>
    </location>
</feature>
<protein>
    <recommendedName>
        <fullName evidence="3">MFS transporter</fullName>
    </recommendedName>
</protein>
<evidence type="ECO:0000313" key="2">
    <source>
        <dbReference type="EMBL" id="WTS17854.1"/>
    </source>
</evidence>
<feature type="transmembrane region" description="Helical" evidence="1">
    <location>
        <begin position="40"/>
        <end position="64"/>
    </location>
</feature>
<accession>A0AAU1UKU6</accession>
<sequence>MLPGEDRAVQRVLLVCLVAGATTLLEQAVVKIAVPSMRQSLGAGACDVQWMVAGYSLAFGLALVPGRQPR</sequence>
<evidence type="ECO:0000256" key="1">
    <source>
        <dbReference type="SAM" id="Phobius"/>
    </source>
</evidence>
<reference evidence="2" key="1">
    <citation type="submission" date="2022-10" db="EMBL/GenBank/DDBJ databases">
        <title>The complete genomes of actinobacterial strains from the NBC collection.</title>
        <authorList>
            <person name="Joergensen T.S."/>
            <person name="Alvarez Arevalo M."/>
            <person name="Sterndorff E.B."/>
            <person name="Faurdal D."/>
            <person name="Vuksanovic O."/>
            <person name="Mourched A.-S."/>
            <person name="Charusanti P."/>
            <person name="Shaw S."/>
            <person name="Blin K."/>
            <person name="Weber T."/>
        </authorList>
    </citation>
    <scope>NUCLEOTIDE SEQUENCE</scope>
    <source>
        <strain evidence="2">NBC_00119</strain>
    </source>
</reference>
<keyword evidence="1" id="KW-1133">Transmembrane helix</keyword>
<evidence type="ECO:0008006" key="3">
    <source>
        <dbReference type="Google" id="ProtNLM"/>
    </source>
</evidence>
<dbReference type="SUPFAM" id="SSF103473">
    <property type="entry name" value="MFS general substrate transporter"/>
    <property type="match status" value="1"/>
</dbReference>
<dbReference type="EMBL" id="CP108195">
    <property type="protein sequence ID" value="WTS17854.1"/>
    <property type="molecule type" value="Genomic_DNA"/>
</dbReference>
<proteinExistence type="predicted"/>
<keyword evidence="1" id="KW-0812">Transmembrane</keyword>
<name>A0AAU1UKU6_9ACTN</name>
<keyword evidence="1" id="KW-0472">Membrane</keyword>
<dbReference type="InterPro" id="IPR036259">
    <property type="entry name" value="MFS_trans_sf"/>
</dbReference>
<organism evidence="2">
    <name type="scientific">Streptomyces sp. NBC_00119</name>
    <dbReference type="NCBI Taxonomy" id="2975659"/>
    <lineage>
        <taxon>Bacteria</taxon>
        <taxon>Bacillati</taxon>
        <taxon>Actinomycetota</taxon>
        <taxon>Actinomycetes</taxon>
        <taxon>Kitasatosporales</taxon>
        <taxon>Streptomycetaceae</taxon>
        <taxon>Streptomyces</taxon>
    </lineage>
</organism>